<name>A0A4T0V164_9NEIS</name>
<dbReference type="Proteomes" id="UP000308891">
    <property type="component" value="Unassembled WGS sequence"/>
</dbReference>
<proteinExistence type="inferred from homology"/>
<evidence type="ECO:0000259" key="3">
    <source>
        <dbReference type="Pfam" id="PF01478"/>
    </source>
</evidence>
<accession>A0A4T0V164</accession>
<comment type="caution">
    <text evidence="4">The sequence shown here is derived from an EMBL/GenBank/DDBJ whole genome shotgun (WGS) entry which is preliminary data.</text>
</comment>
<evidence type="ECO:0000313" key="4">
    <source>
        <dbReference type="EMBL" id="TIC85254.1"/>
    </source>
</evidence>
<feature type="domain" description="Prepilin type IV endopeptidase peptidase" evidence="3">
    <location>
        <begin position="20"/>
        <end position="118"/>
    </location>
</feature>
<dbReference type="GO" id="GO:0005886">
    <property type="term" value="C:plasma membrane"/>
    <property type="evidence" value="ECO:0007669"/>
    <property type="project" value="TreeGrafter"/>
</dbReference>
<dbReference type="PANTHER" id="PTHR30487">
    <property type="entry name" value="TYPE 4 PREPILIN-LIKE PROTEINS LEADER PEPTIDE-PROCESSING ENZYME"/>
    <property type="match status" value="1"/>
</dbReference>
<dbReference type="InterPro" id="IPR000045">
    <property type="entry name" value="Prepilin_IV_endopep_pep"/>
</dbReference>
<dbReference type="GO" id="GO:0006465">
    <property type="term" value="P:signal peptide processing"/>
    <property type="evidence" value="ECO:0007669"/>
    <property type="project" value="TreeGrafter"/>
</dbReference>
<dbReference type="EMBL" id="STGJ01000003">
    <property type="protein sequence ID" value="TIC85254.1"/>
    <property type="molecule type" value="Genomic_DNA"/>
</dbReference>
<feature type="transmembrane region" description="Helical" evidence="2">
    <location>
        <begin position="34"/>
        <end position="51"/>
    </location>
</feature>
<organism evidence="4 5">
    <name type="scientific">Crenobacter intestini</name>
    <dbReference type="NCBI Taxonomy" id="2563443"/>
    <lineage>
        <taxon>Bacteria</taxon>
        <taxon>Pseudomonadati</taxon>
        <taxon>Pseudomonadota</taxon>
        <taxon>Betaproteobacteria</taxon>
        <taxon>Neisseriales</taxon>
        <taxon>Neisseriaceae</taxon>
        <taxon>Crenobacter</taxon>
    </lineage>
</organism>
<keyword evidence="5" id="KW-1185">Reference proteome</keyword>
<feature type="transmembrane region" description="Helical" evidence="2">
    <location>
        <begin position="103"/>
        <end position="123"/>
    </location>
</feature>
<comment type="similarity">
    <text evidence="1">Belongs to the peptidase A24 family.</text>
</comment>
<keyword evidence="2" id="KW-0472">Membrane</keyword>
<dbReference type="OrthoDB" id="5508079at2"/>
<evidence type="ECO:0000256" key="1">
    <source>
        <dbReference type="ARBA" id="ARBA00005801"/>
    </source>
</evidence>
<dbReference type="AlphaFoldDB" id="A0A4T0V164"/>
<dbReference type="Pfam" id="PF01478">
    <property type="entry name" value="Peptidase_A24"/>
    <property type="match status" value="1"/>
</dbReference>
<dbReference type="Gene3D" id="1.20.120.1220">
    <property type="match status" value="1"/>
</dbReference>
<dbReference type="GO" id="GO:0004190">
    <property type="term" value="F:aspartic-type endopeptidase activity"/>
    <property type="evidence" value="ECO:0007669"/>
    <property type="project" value="InterPro"/>
</dbReference>
<evidence type="ECO:0000256" key="2">
    <source>
        <dbReference type="SAM" id="Phobius"/>
    </source>
</evidence>
<feature type="transmembrane region" description="Helical" evidence="2">
    <location>
        <begin position="7"/>
        <end position="28"/>
    </location>
</feature>
<keyword evidence="2" id="KW-0812">Transmembrane</keyword>
<dbReference type="InterPro" id="IPR050882">
    <property type="entry name" value="Prepilin_peptidase/N-MTase"/>
</dbReference>
<protein>
    <submittedName>
        <fullName evidence="4">Prepilin peptidase</fullName>
    </submittedName>
</protein>
<dbReference type="PANTHER" id="PTHR30487:SF0">
    <property type="entry name" value="PREPILIN LEADER PEPTIDASE_N-METHYLTRANSFERASE-RELATED"/>
    <property type="match status" value="1"/>
</dbReference>
<reference evidence="4 5" key="1">
    <citation type="submission" date="2019-04" db="EMBL/GenBank/DDBJ databases">
        <title>Crenobacter sp. nov.</title>
        <authorList>
            <person name="Shi S."/>
        </authorList>
    </citation>
    <scope>NUCLEOTIDE SEQUENCE [LARGE SCALE GENOMIC DNA]</scope>
    <source>
        <strain evidence="4 5">GY 70310</strain>
    </source>
</reference>
<gene>
    <name evidence="4" type="ORF">E5K04_04450</name>
</gene>
<feature type="transmembrane region" description="Helical" evidence="2">
    <location>
        <begin position="63"/>
        <end position="83"/>
    </location>
</feature>
<sequence length="185" mass="19490">MPVTTDWITLSFAAGLFFPALLVLAAALIDLKTFRIPNQLVLVGVALALLLSESPTGVGWLDALQGLALGFALLLPFYLIRVMGAGDVKLMAMVGAFVGGDQILAVWLLTLLCGGVLSLALALRHRMLGAVLRNTGWIAFATLNRLGRDAAPTLAAEHGNKARLPYAVAIAGGTLMTLARPWIGF</sequence>
<evidence type="ECO:0000313" key="5">
    <source>
        <dbReference type="Proteomes" id="UP000308891"/>
    </source>
</evidence>
<keyword evidence="2" id="KW-1133">Transmembrane helix</keyword>